<feature type="transmembrane region" description="Helical" evidence="1">
    <location>
        <begin position="49"/>
        <end position="70"/>
    </location>
</feature>
<evidence type="ECO:0000256" key="1">
    <source>
        <dbReference type="SAM" id="Phobius"/>
    </source>
</evidence>
<accession>A0A916E4F7</accession>
<comment type="caution">
    <text evidence="2">The sequence shown here is derived from an EMBL/GenBank/DDBJ whole genome shotgun (WGS) entry which is preliminary data.</text>
</comment>
<dbReference type="AlphaFoldDB" id="A0A916E4F7"/>
<organism evidence="2 3">
    <name type="scientific">Rhizophagus irregularis</name>
    <dbReference type="NCBI Taxonomy" id="588596"/>
    <lineage>
        <taxon>Eukaryota</taxon>
        <taxon>Fungi</taxon>
        <taxon>Fungi incertae sedis</taxon>
        <taxon>Mucoromycota</taxon>
        <taxon>Glomeromycotina</taxon>
        <taxon>Glomeromycetes</taxon>
        <taxon>Glomerales</taxon>
        <taxon>Glomeraceae</taxon>
        <taxon>Rhizophagus</taxon>
    </lineage>
</organism>
<evidence type="ECO:0000313" key="2">
    <source>
        <dbReference type="EMBL" id="CAB5352432.1"/>
    </source>
</evidence>
<name>A0A916E4F7_9GLOM</name>
<sequence length="93" mass="11037">MPIRIRLKWLRTFVFLREHLPGTGFRLEDFGFLDYLGYWILSSQISASWIIWDIGFCLPGFFILASWIIWDIGVWGGFTLNKHNNFILVQINK</sequence>
<keyword evidence="1" id="KW-1133">Transmembrane helix</keyword>
<evidence type="ECO:0000313" key="3">
    <source>
        <dbReference type="Proteomes" id="UP000684084"/>
    </source>
</evidence>
<proteinExistence type="predicted"/>
<dbReference type="EMBL" id="CAGKOT010000008">
    <property type="protein sequence ID" value="CAB5352432.1"/>
    <property type="molecule type" value="Genomic_DNA"/>
</dbReference>
<keyword evidence="1" id="KW-0472">Membrane</keyword>
<dbReference type="Proteomes" id="UP000684084">
    <property type="component" value="Unassembled WGS sequence"/>
</dbReference>
<dbReference type="OrthoDB" id="10433425at2759"/>
<reference evidence="2" key="1">
    <citation type="submission" date="2020-05" db="EMBL/GenBank/DDBJ databases">
        <authorList>
            <person name="Rincon C."/>
            <person name="Sanders R I."/>
            <person name="Robbins C."/>
            <person name="Chaturvedi A."/>
        </authorList>
    </citation>
    <scope>NUCLEOTIDE SEQUENCE</scope>
    <source>
        <strain evidence="2">CHB12</strain>
    </source>
</reference>
<gene>
    <name evidence="2" type="ORF">CHRIB12_LOCUS5434</name>
</gene>
<protein>
    <submittedName>
        <fullName evidence="2">Uncharacterized protein</fullName>
    </submittedName>
</protein>
<keyword evidence="1" id="KW-0812">Transmembrane</keyword>